<dbReference type="GO" id="GO:0006352">
    <property type="term" value="P:DNA-templated transcription initiation"/>
    <property type="evidence" value="ECO:0007669"/>
    <property type="project" value="InterPro"/>
</dbReference>
<evidence type="ECO:0000259" key="1">
    <source>
        <dbReference type="Pfam" id="PF07638"/>
    </source>
</evidence>
<evidence type="ECO:0000313" key="3">
    <source>
        <dbReference type="Proteomes" id="UP000241074"/>
    </source>
</evidence>
<dbReference type="EMBL" id="CP027860">
    <property type="protein sequence ID" value="AVP96080.1"/>
    <property type="molecule type" value="Genomic_DNA"/>
</dbReference>
<accession>A0A2P1PMK7</accession>
<gene>
    <name evidence="2" type="ORF">C7S18_02225</name>
</gene>
<protein>
    <submittedName>
        <fullName evidence="2">RNA polymerase subunit sigma</fullName>
    </submittedName>
</protein>
<dbReference type="SUPFAM" id="SSF88659">
    <property type="entry name" value="Sigma3 and sigma4 domains of RNA polymerase sigma factors"/>
    <property type="match status" value="1"/>
</dbReference>
<reference evidence="2 3" key="1">
    <citation type="submission" date="2018-03" db="EMBL/GenBank/DDBJ databases">
        <title>Ahniella affigens gen. nov., sp. nov., a gammaproteobacterium isolated from sandy soil near a stream.</title>
        <authorList>
            <person name="Ko Y."/>
            <person name="Kim J.-H."/>
        </authorList>
    </citation>
    <scope>NUCLEOTIDE SEQUENCE [LARGE SCALE GENOMIC DNA]</scope>
    <source>
        <strain evidence="2 3">D13</strain>
    </source>
</reference>
<dbReference type="GO" id="GO:0003700">
    <property type="term" value="F:DNA-binding transcription factor activity"/>
    <property type="evidence" value="ECO:0007669"/>
    <property type="project" value="InterPro"/>
</dbReference>
<dbReference type="Pfam" id="PF07638">
    <property type="entry name" value="Sigma70_ECF"/>
    <property type="match status" value="1"/>
</dbReference>
<dbReference type="NCBIfam" id="TIGR02999">
    <property type="entry name" value="Sig-70_X6"/>
    <property type="match status" value="1"/>
</dbReference>
<sequence>MFTVGAQEPTRRYPQPMSDAADASLPLDVATLYQELKRLAHAERRRGHAVTLNTTALVHDLYLDLAARNTLQFESRRQFYAYAAKAMRHLLIDQARNRARLKAGGEWQRADWEDLPFDLATAPLQDALELDSALQALSREDPRAADVVELHVFAGLSIEQIAELLNVSTRTVDRDWRFARAFLKTDCGD</sequence>
<dbReference type="Gene3D" id="1.10.10.10">
    <property type="entry name" value="Winged helix-like DNA-binding domain superfamily/Winged helix DNA-binding domain"/>
    <property type="match status" value="1"/>
</dbReference>
<evidence type="ECO:0000313" key="2">
    <source>
        <dbReference type="EMBL" id="AVP96080.1"/>
    </source>
</evidence>
<dbReference type="InterPro" id="IPR014284">
    <property type="entry name" value="RNA_pol_sigma-70_dom"/>
</dbReference>
<dbReference type="Proteomes" id="UP000241074">
    <property type="component" value="Chromosome"/>
</dbReference>
<dbReference type="InterPro" id="IPR011517">
    <property type="entry name" value="RNA_pol_sigma70_ECF-like"/>
</dbReference>
<dbReference type="AlphaFoldDB" id="A0A2P1PMK7"/>
<reference evidence="2 3" key="2">
    <citation type="submission" date="2018-03" db="EMBL/GenBank/DDBJ databases">
        <authorList>
            <person name="Keele B.F."/>
        </authorList>
    </citation>
    <scope>NUCLEOTIDE SEQUENCE [LARGE SCALE GENOMIC DNA]</scope>
    <source>
        <strain evidence="2 3">D13</strain>
    </source>
</reference>
<dbReference type="KEGG" id="xba:C7S18_02225"/>
<dbReference type="NCBIfam" id="TIGR02937">
    <property type="entry name" value="sigma70-ECF"/>
    <property type="match status" value="1"/>
</dbReference>
<organism evidence="2 3">
    <name type="scientific">Ahniella affigens</name>
    <dbReference type="NCBI Taxonomy" id="2021234"/>
    <lineage>
        <taxon>Bacteria</taxon>
        <taxon>Pseudomonadati</taxon>
        <taxon>Pseudomonadota</taxon>
        <taxon>Gammaproteobacteria</taxon>
        <taxon>Lysobacterales</taxon>
        <taxon>Rhodanobacteraceae</taxon>
        <taxon>Ahniella</taxon>
    </lineage>
</organism>
<feature type="domain" description="RNA polymerase sigma-70 ECF-like HTH" evidence="1">
    <location>
        <begin position="30"/>
        <end position="185"/>
    </location>
</feature>
<keyword evidence="3" id="KW-1185">Reference proteome</keyword>
<dbReference type="InterPro" id="IPR036388">
    <property type="entry name" value="WH-like_DNA-bd_sf"/>
</dbReference>
<proteinExistence type="predicted"/>
<name>A0A2P1PMK7_9GAMM</name>
<dbReference type="OrthoDB" id="128473at2"/>
<dbReference type="InterPro" id="IPR013324">
    <property type="entry name" value="RNA_pol_sigma_r3/r4-like"/>
</dbReference>
<dbReference type="InterPro" id="IPR053812">
    <property type="entry name" value="HTH_Sigma70_ECF-like"/>
</dbReference>